<evidence type="ECO:0000256" key="1">
    <source>
        <dbReference type="SAM" id="MobiDB-lite"/>
    </source>
</evidence>
<comment type="caution">
    <text evidence="2">The sequence shown here is derived from an EMBL/GenBank/DDBJ whole genome shotgun (WGS) entry which is preliminary data.</text>
</comment>
<organism evidence="2 3">
    <name type="scientific">Cylindrotheca closterium</name>
    <dbReference type="NCBI Taxonomy" id="2856"/>
    <lineage>
        <taxon>Eukaryota</taxon>
        <taxon>Sar</taxon>
        <taxon>Stramenopiles</taxon>
        <taxon>Ochrophyta</taxon>
        <taxon>Bacillariophyta</taxon>
        <taxon>Bacillariophyceae</taxon>
        <taxon>Bacillariophycidae</taxon>
        <taxon>Bacillariales</taxon>
        <taxon>Bacillariaceae</taxon>
        <taxon>Cylindrotheca</taxon>
    </lineage>
</organism>
<keyword evidence="3" id="KW-1185">Reference proteome</keyword>
<feature type="region of interest" description="Disordered" evidence="1">
    <location>
        <begin position="1"/>
        <end position="61"/>
    </location>
</feature>
<protein>
    <submittedName>
        <fullName evidence="2">Uncharacterized protein</fullName>
    </submittedName>
</protein>
<name>A0AAD2PU02_9STRA</name>
<dbReference type="EMBL" id="CAKOGP040001725">
    <property type="protein sequence ID" value="CAJ1947223.1"/>
    <property type="molecule type" value="Genomic_DNA"/>
</dbReference>
<feature type="region of interest" description="Disordered" evidence="1">
    <location>
        <begin position="84"/>
        <end position="105"/>
    </location>
</feature>
<sequence length="105" mass="11327">MVSKNTPTNNTSCEPTVTSNAGDHSLLQSMLQGTSDDTATSSSSSSAAQEELPQTSNRSMHQDMVRILDGAIKLVTEDALFFPSNDLFMSTPSPEQDGGDRFQRQ</sequence>
<feature type="compositionally biased region" description="Low complexity" evidence="1">
    <location>
        <begin position="34"/>
        <end position="48"/>
    </location>
</feature>
<dbReference type="AlphaFoldDB" id="A0AAD2PU02"/>
<dbReference type="Proteomes" id="UP001295423">
    <property type="component" value="Unassembled WGS sequence"/>
</dbReference>
<evidence type="ECO:0000313" key="3">
    <source>
        <dbReference type="Proteomes" id="UP001295423"/>
    </source>
</evidence>
<gene>
    <name evidence="2" type="ORF">CYCCA115_LOCUS11039</name>
</gene>
<evidence type="ECO:0000313" key="2">
    <source>
        <dbReference type="EMBL" id="CAJ1947223.1"/>
    </source>
</evidence>
<accession>A0AAD2PU02</accession>
<reference evidence="2" key="1">
    <citation type="submission" date="2023-08" db="EMBL/GenBank/DDBJ databases">
        <authorList>
            <person name="Audoor S."/>
            <person name="Bilcke G."/>
        </authorList>
    </citation>
    <scope>NUCLEOTIDE SEQUENCE</scope>
</reference>
<feature type="compositionally biased region" description="Polar residues" evidence="1">
    <location>
        <begin position="1"/>
        <end position="33"/>
    </location>
</feature>
<proteinExistence type="predicted"/>